<gene>
    <name evidence="1" type="ORF">D3M78_01150</name>
</gene>
<comment type="caution">
    <text evidence="1">The sequence shown here is derived from an EMBL/GenBank/DDBJ whole genome shotgun (WGS) entry which is preliminary data.</text>
</comment>
<evidence type="ECO:0000313" key="2">
    <source>
        <dbReference type="Proteomes" id="UP000306758"/>
    </source>
</evidence>
<name>A0A4S2Q582_9PAST</name>
<reference evidence="1 2" key="1">
    <citation type="journal article" date="2019" name="Vet. Microbiol.">
        <title>Development of multi locus sequence typing (MLST) of Rodentibacter pneumotropicus.</title>
        <authorList>
            <person name="Adhikary S."/>
            <person name="Bisgaard M."/>
            <person name="Boot R."/>
            <person name="Benga L."/>
            <person name="Nicklas W."/>
            <person name="Christensen H."/>
        </authorList>
    </citation>
    <scope>NUCLEOTIDE SEQUENCE [LARGE SCALE GENOMIC DNA]</scope>
    <source>
        <strain evidence="1 2">Ac84</strain>
    </source>
</reference>
<dbReference type="EMBL" id="QXNI01000006">
    <property type="protein sequence ID" value="THA11027.1"/>
    <property type="molecule type" value="Genomic_DNA"/>
</dbReference>
<protein>
    <submittedName>
        <fullName evidence="1">Uncharacterized protein</fullName>
    </submittedName>
</protein>
<evidence type="ECO:0000313" key="1">
    <source>
        <dbReference type="EMBL" id="THA11027.1"/>
    </source>
</evidence>
<dbReference type="RefSeq" id="WP_136122902.1">
    <property type="nucleotide sequence ID" value="NZ_JAQOLQ010000005.1"/>
</dbReference>
<organism evidence="1 2">
    <name type="scientific">Rodentibacter pneumotropicus</name>
    <dbReference type="NCBI Taxonomy" id="758"/>
    <lineage>
        <taxon>Bacteria</taxon>
        <taxon>Pseudomonadati</taxon>
        <taxon>Pseudomonadota</taxon>
        <taxon>Gammaproteobacteria</taxon>
        <taxon>Pasteurellales</taxon>
        <taxon>Pasteurellaceae</taxon>
        <taxon>Rodentibacter</taxon>
    </lineage>
</organism>
<dbReference type="Proteomes" id="UP000306758">
    <property type="component" value="Unassembled WGS sequence"/>
</dbReference>
<sequence length="141" mass="16321">MNTLPYSHTNSTKFGVLSLNFIPSFYMNAISPALTGWENVLYQYDCCVEDEEIWALVRGSEAIPHFGNLYQSLVLNRLASLFLELTGLKEDDVNIFVFINGFDTHFCINGIAVNDESMFQDTVKMFKKLQRHKQRMQKKMH</sequence>
<dbReference type="AlphaFoldDB" id="A0A4S2Q582"/>
<proteinExistence type="predicted"/>
<accession>A0A4S2Q582</accession>